<gene>
    <name evidence="1" type="ORF">LCGC14_1468630</name>
</gene>
<reference evidence="1" key="1">
    <citation type="journal article" date="2015" name="Nature">
        <title>Complex archaea that bridge the gap between prokaryotes and eukaryotes.</title>
        <authorList>
            <person name="Spang A."/>
            <person name="Saw J.H."/>
            <person name="Jorgensen S.L."/>
            <person name="Zaremba-Niedzwiedzka K."/>
            <person name="Martijn J."/>
            <person name="Lind A.E."/>
            <person name="van Eijk R."/>
            <person name="Schleper C."/>
            <person name="Guy L."/>
            <person name="Ettema T.J."/>
        </authorList>
    </citation>
    <scope>NUCLEOTIDE SEQUENCE</scope>
</reference>
<proteinExistence type="predicted"/>
<feature type="non-terminal residue" evidence="1">
    <location>
        <position position="1"/>
    </location>
</feature>
<dbReference type="EMBL" id="LAZR01010305">
    <property type="protein sequence ID" value="KKM67689.1"/>
    <property type="molecule type" value="Genomic_DNA"/>
</dbReference>
<comment type="caution">
    <text evidence="1">The sequence shown here is derived from an EMBL/GenBank/DDBJ whole genome shotgun (WGS) entry which is preliminary data.</text>
</comment>
<sequence>IPDMAEFAKQALSGGRKAVEI</sequence>
<dbReference type="AlphaFoldDB" id="A0A0F9JD16"/>
<accession>A0A0F9JD16</accession>
<protein>
    <submittedName>
        <fullName evidence="1">Uncharacterized protein</fullName>
    </submittedName>
</protein>
<evidence type="ECO:0000313" key="1">
    <source>
        <dbReference type="EMBL" id="KKM67689.1"/>
    </source>
</evidence>
<name>A0A0F9JD16_9ZZZZ</name>
<organism evidence="1">
    <name type="scientific">marine sediment metagenome</name>
    <dbReference type="NCBI Taxonomy" id="412755"/>
    <lineage>
        <taxon>unclassified sequences</taxon>
        <taxon>metagenomes</taxon>
        <taxon>ecological metagenomes</taxon>
    </lineage>
</organism>